<feature type="coiled-coil region" evidence="6">
    <location>
        <begin position="543"/>
        <end position="615"/>
    </location>
</feature>
<evidence type="ECO:0000256" key="4">
    <source>
        <dbReference type="ARBA" id="ARBA00022989"/>
    </source>
</evidence>
<keyword evidence="2" id="KW-1003">Cell membrane</keyword>
<feature type="coiled-coil region" evidence="6">
    <location>
        <begin position="672"/>
        <end position="745"/>
    </location>
</feature>
<feature type="coiled-coil region" evidence="6">
    <location>
        <begin position="390"/>
        <end position="417"/>
    </location>
</feature>
<evidence type="ECO:0000259" key="9">
    <source>
        <dbReference type="Pfam" id="PF12704"/>
    </source>
</evidence>
<gene>
    <name evidence="10" type="primary">smc_3</name>
    <name evidence="10" type="ORF">BGLFYP119_02534</name>
</gene>
<comment type="subcellular location">
    <subcellularLocation>
        <location evidence="1">Cell membrane</location>
        <topology evidence="1">Multi-pass membrane protein</topology>
    </subcellularLocation>
</comment>
<dbReference type="EMBL" id="CACRST010000025">
    <property type="protein sequence ID" value="VYT26622.1"/>
    <property type="molecule type" value="Genomic_DNA"/>
</dbReference>
<evidence type="ECO:0000256" key="7">
    <source>
        <dbReference type="SAM" id="Phobius"/>
    </source>
</evidence>
<dbReference type="PANTHER" id="PTHR30287">
    <property type="entry name" value="MEMBRANE COMPONENT OF PREDICTED ABC SUPERFAMILY METABOLITE UPTAKE TRANSPORTER"/>
    <property type="match status" value="1"/>
</dbReference>
<feature type="transmembrane region" description="Helical" evidence="7">
    <location>
        <begin position="867"/>
        <end position="893"/>
    </location>
</feature>
<evidence type="ECO:0000313" key="10">
    <source>
        <dbReference type="EMBL" id="VYT26622.1"/>
    </source>
</evidence>
<evidence type="ECO:0000256" key="2">
    <source>
        <dbReference type="ARBA" id="ARBA00022475"/>
    </source>
</evidence>
<dbReference type="InterPro" id="IPR025857">
    <property type="entry name" value="MacB_PCD"/>
</dbReference>
<proteinExistence type="predicted"/>
<dbReference type="InterPro" id="IPR003838">
    <property type="entry name" value="ABC3_permease_C"/>
</dbReference>
<reference evidence="10" key="1">
    <citation type="submission" date="2019-11" db="EMBL/GenBank/DDBJ databases">
        <authorList>
            <person name="Feng L."/>
        </authorList>
    </citation>
    <scope>NUCLEOTIDE SEQUENCE</scope>
    <source>
        <strain evidence="10">BgluceraseaLFYP119</strain>
    </source>
</reference>
<sequence length="1303" mass="143896">MKKALHKDFRMEIKKTRARFISIFCIVSLGVAFFSGIQASSPDMRLSGDAYYTESKMMDLKVMGTLGLTEKDVEAVRSTEGVEWAEGAFSTDVLCGEADAQKVLHVESVNENVNGLTVTEGRLPGKSGECFLDVTFAKGQGYKIGDQIELREDTDDSLLKTKTYTITGFGRTPLYISFNRGNTTLGSGEVNGFVYVLPEDFEQDIYTQIYIRAHGTEQVTSYTDAYDSLIKRLTERVEGIQEERCQVRYDEVIAEAEEKLADAEKELEEGKEEADKELADAKKELEDGEKEYADGLKEYENGKKQLADAKTQIAGAKNQSASAAQTISEGWSQIASAKEELNSGWNEINAGKKELEKGLSQFNKARKKLDKGWNEYNSGKKEFDAGAAQLEAAKNQLSQGKQKIEEGKKQLDAQQQQITEGIALAQAGITEIDAQIAQLNGQIPQLEEGIKMAGEAAANLPALLEALAAAQEGAANAQTAVDTAQAALQEAMGKLEAGEITEEELVPYQEALGTAQAQLEAANGAVAQAQTAVDACNTAAAKKAELEAALTAVKDGILQAEAKKTELNTTIASLQAGQTAIDQGREALAAEEAKLPAAEKEIAANEQKLAASEKTLNESLATLKSGQAELDANKKILDSSKAELDAGIQKLNAGAAEINANEQKLISGEAELEAGQQKIAEGEAEIKTNEQKLTDAKEELKDAKEKLENGWKEYKDGEKEANEEIEKGEKEIEDARKEIEEIEKPEWLITDRNDLPEYSDYGDNADRIKNIGEVFPVIFFLVAALISLTTMTRMVEEQRTQIGTLKALGYGKYAIASKYLNYALLATVGGSVAGILIGEKILPYIIIKAYGIMYHNVGDSLQIHYELKFALTASLAAIVCTVGATVFSCYKVLSETPASLMRPPAPKEGKRVLVERITILWKHLNFSWKSCLRNLFRYKKRLFMTIFGISGSMALMLVGFGIRDSISDIVVKQYEELQHYDGTIITDEDATEAQREELREYLKQNNKIERATSIQFTKITAPGEKSNISIYLYVPQNMETFRQDVTLRNRITREAYELTDEGAVISEKTAKLLNLQVGDNITLEKDHTEYKAKVAVITENYMGHYVYMTPLIYEKTFGEKPVYEDMIFSVKEEYLDQAEEIGRQILSQPAALSISYTSSLAAQVDRMLSTLGIVIVVLIVSAGMLAFVVLYNLNNINITERQRELATLKVLGFYDKEVSQYVLRENILLTIAGIIFGSGFGVILHRYIIVTVEVDAVMFGRNIRPVSFLYCAVITCIFSVVVNLFMHWKLKKIDMVESLKSVE</sequence>
<accession>A0A6N2VCF7</accession>
<name>A0A6N2VCF7_9FIRM</name>
<dbReference type="Gene3D" id="1.10.287.1490">
    <property type="match status" value="1"/>
</dbReference>
<feature type="domain" description="ABC3 transporter permease C-terminal" evidence="8">
    <location>
        <begin position="774"/>
        <end position="897"/>
    </location>
</feature>
<organism evidence="10">
    <name type="scientific">Blautia glucerasea</name>
    <dbReference type="NCBI Taxonomy" id="536633"/>
    <lineage>
        <taxon>Bacteria</taxon>
        <taxon>Bacillati</taxon>
        <taxon>Bacillota</taxon>
        <taxon>Clostridia</taxon>
        <taxon>Lachnospirales</taxon>
        <taxon>Lachnospiraceae</taxon>
        <taxon>Blautia</taxon>
    </lineage>
</organism>
<protein>
    <submittedName>
        <fullName evidence="10">Chromosome partition protein Smc</fullName>
    </submittedName>
</protein>
<dbReference type="Pfam" id="PF02687">
    <property type="entry name" value="FtsX"/>
    <property type="match status" value="2"/>
</dbReference>
<dbReference type="InterPro" id="IPR038766">
    <property type="entry name" value="Membrane_comp_ABC_pdt"/>
</dbReference>
<keyword evidence="3 7" id="KW-0812">Transmembrane</keyword>
<evidence type="ECO:0000256" key="3">
    <source>
        <dbReference type="ARBA" id="ARBA00022692"/>
    </source>
</evidence>
<feature type="domain" description="MacB-like periplasmic core" evidence="9">
    <location>
        <begin position="22"/>
        <end position="222"/>
    </location>
</feature>
<feature type="transmembrane region" description="Helical" evidence="7">
    <location>
        <begin position="1226"/>
        <end position="1247"/>
    </location>
</feature>
<evidence type="ECO:0000256" key="5">
    <source>
        <dbReference type="ARBA" id="ARBA00023136"/>
    </source>
</evidence>
<dbReference type="RefSeq" id="WP_156355013.1">
    <property type="nucleotide sequence ID" value="NZ_CACRST010000025.1"/>
</dbReference>
<keyword evidence="6" id="KW-0175">Coiled coil</keyword>
<feature type="transmembrane region" description="Helical" evidence="7">
    <location>
        <begin position="942"/>
        <end position="962"/>
    </location>
</feature>
<dbReference type="Pfam" id="PF12704">
    <property type="entry name" value="MacB_PCD"/>
    <property type="match status" value="1"/>
</dbReference>
<evidence type="ECO:0000256" key="6">
    <source>
        <dbReference type="SAM" id="Coils"/>
    </source>
</evidence>
<evidence type="ECO:0000259" key="8">
    <source>
        <dbReference type="Pfam" id="PF02687"/>
    </source>
</evidence>
<feature type="transmembrane region" description="Helical" evidence="7">
    <location>
        <begin position="774"/>
        <end position="791"/>
    </location>
</feature>
<evidence type="ECO:0000256" key="1">
    <source>
        <dbReference type="ARBA" id="ARBA00004651"/>
    </source>
</evidence>
<feature type="transmembrane region" description="Helical" evidence="7">
    <location>
        <begin position="1267"/>
        <end position="1286"/>
    </location>
</feature>
<feature type="domain" description="ABC3 transporter permease C-terminal" evidence="8">
    <location>
        <begin position="1177"/>
        <end position="1293"/>
    </location>
</feature>
<dbReference type="SUPFAM" id="SSF57997">
    <property type="entry name" value="Tropomyosin"/>
    <property type="match status" value="1"/>
</dbReference>
<feature type="transmembrane region" description="Helical" evidence="7">
    <location>
        <begin position="822"/>
        <end position="847"/>
    </location>
</feature>
<keyword evidence="4 7" id="KW-1133">Transmembrane helix</keyword>
<dbReference type="GO" id="GO:0005886">
    <property type="term" value="C:plasma membrane"/>
    <property type="evidence" value="ECO:0007669"/>
    <property type="project" value="UniProtKB-SubCell"/>
</dbReference>
<feature type="transmembrane region" description="Helical" evidence="7">
    <location>
        <begin position="1167"/>
        <end position="1193"/>
    </location>
</feature>
<dbReference type="PANTHER" id="PTHR30287:SF1">
    <property type="entry name" value="INNER MEMBRANE PROTEIN"/>
    <property type="match status" value="1"/>
</dbReference>
<feature type="coiled-coil region" evidence="6">
    <location>
        <begin position="246"/>
        <end position="319"/>
    </location>
</feature>
<keyword evidence="5 7" id="KW-0472">Membrane</keyword>